<feature type="compositionally biased region" description="Basic and acidic residues" evidence="2">
    <location>
        <begin position="520"/>
        <end position="535"/>
    </location>
</feature>
<dbReference type="AlphaFoldDB" id="A0A6G1GJD1"/>
<keyword evidence="4" id="KW-1185">Reference proteome</keyword>
<reference evidence="3" key="1">
    <citation type="journal article" date="2020" name="Stud. Mycol.">
        <title>101 Dothideomycetes genomes: a test case for predicting lifestyles and emergence of pathogens.</title>
        <authorList>
            <person name="Haridas S."/>
            <person name="Albert R."/>
            <person name="Binder M."/>
            <person name="Bloem J."/>
            <person name="Labutti K."/>
            <person name="Salamov A."/>
            <person name="Andreopoulos B."/>
            <person name="Baker S."/>
            <person name="Barry K."/>
            <person name="Bills G."/>
            <person name="Bluhm B."/>
            <person name="Cannon C."/>
            <person name="Castanera R."/>
            <person name="Culley D."/>
            <person name="Daum C."/>
            <person name="Ezra D."/>
            <person name="Gonzalez J."/>
            <person name="Henrissat B."/>
            <person name="Kuo A."/>
            <person name="Liang C."/>
            <person name="Lipzen A."/>
            <person name="Lutzoni F."/>
            <person name="Magnuson J."/>
            <person name="Mondo S."/>
            <person name="Nolan M."/>
            <person name="Ohm R."/>
            <person name="Pangilinan J."/>
            <person name="Park H.-J."/>
            <person name="Ramirez L."/>
            <person name="Alfaro M."/>
            <person name="Sun H."/>
            <person name="Tritt A."/>
            <person name="Yoshinaga Y."/>
            <person name="Zwiers L.-H."/>
            <person name="Turgeon B."/>
            <person name="Goodwin S."/>
            <person name="Spatafora J."/>
            <person name="Crous P."/>
            <person name="Grigoriev I."/>
        </authorList>
    </citation>
    <scope>NUCLEOTIDE SEQUENCE</scope>
    <source>
        <strain evidence="3">CBS 113979</strain>
    </source>
</reference>
<feature type="region of interest" description="Disordered" evidence="2">
    <location>
        <begin position="693"/>
        <end position="967"/>
    </location>
</feature>
<feature type="compositionally biased region" description="Gly residues" evidence="2">
    <location>
        <begin position="766"/>
        <end position="793"/>
    </location>
</feature>
<feature type="compositionally biased region" description="Polar residues" evidence="2">
    <location>
        <begin position="579"/>
        <end position="590"/>
    </location>
</feature>
<feature type="compositionally biased region" description="Gly residues" evidence="2">
    <location>
        <begin position="719"/>
        <end position="741"/>
    </location>
</feature>
<dbReference type="Gene3D" id="1.25.40.10">
    <property type="entry name" value="Tetratricopeptide repeat domain"/>
    <property type="match status" value="2"/>
</dbReference>
<dbReference type="InterPro" id="IPR011990">
    <property type="entry name" value="TPR-like_helical_dom_sf"/>
</dbReference>
<proteinExistence type="predicted"/>
<evidence type="ECO:0008006" key="5">
    <source>
        <dbReference type="Google" id="ProtNLM"/>
    </source>
</evidence>
<evidence type="ECO:0000256" key="2">
    <source>
        <dbReference type="SAM" id="MobiDB-lite"/>
    </source>
</evidence>
<feature type="region of interest" description="Disordered" evidence="2">
    <location>
        <begin position="61"/>
        <end position="85"/>
    </location>
</feature>
<feature type="compositionally biased region" description="Polar residues" evidence="2">
    <location>
        <begin position="616"/>
        <end position="629"/>
    </location>
</feature>
<dbReference type="InterPro" id="IPR051726">
    <property type="entry name" value="Chitin_Synth_Reg"/>
</dbReference>
<accession>A0A6G1GJD1</accession>
<dbReference type="SUPFAM" id="SSF81901">
    <property type="entry name" value="HCP-like"/>
    <property type="match status" value="1"/>
</dbReference>
<keyword evidence="1" id="KW-0677">Repeat</keyword>
<evidence type="ECO:0000256" key="1">
    <source>
        <dbReference type="ARBA" id="ARBA00022737"/>
    </source>
</evidence>
<dbReference type="Pfam" id="PF08238">
    <property type="entry name" value="Sel1"/>
    <property type="match status" value="5"/>
</dbReference>
<dbReference type="PANTHER" id="PTHR46430">
    <property type="entry name" value="PROTEIN SKT5-RELATED"/>
    <property type="match status" value="1"/>
</dbReference>
<dbReference type="Proteomes" id="UP000800041">
    <property type="component" value="Unassembled WGS sequence"/>
</dbReference>
<sequence>MSYQQHNPHVGATFVPGGFDDYYLPAPPPELISPSPQRIMPEVPEQMQDQIAHLELDANETQRMPQSATPAPNNYHQPGGNYNQYPPQNTQHYPDTAQSNGGQWPATHRYSQASTQWAEHNPPQTPIGGVQPHPNQNPMYQQSTNLPDLPNFSPFPKIQNLPNNVPPSYDDKETILENARLPVLNSNNPEMQLAWAQDALDYCWTMTTYEARLAESQAARPVTPQVEHQLKVDAMNIVTFLADQHHPKAEFMKGIWLEFGKFGYRIDKKEAFRCYARAADKGYSRAEYRMGMQYEQSNDPIKALVHYKRGAEQNDSASNYRLGMMTLLGQAGQQQDFQRGIQLLRLAANSVDENAPQGAYVMGMLQARELPQVQVPELFLPFDEKLARVNIEKAAFLGFAKAQVKMGQAYELCTLGCDFNPALSLHYNALAARQGEPEAEMAISKWFLCGYDGVFQKSEELAFIYANRAALSGLATAEFAMGYYNEIGMHTPRDLAKATEWYEKAAAQGNKDAASRIESIKKQNTLSKKDHEDVAISRIKSQYGSKRGSRPERFTSRTPAPPLPTVQDEREDTPDLRHSSASMPTPQLNHGMSDPAYPSRNSSTTPYPLDDRQPLPGNTIQRPATTTPYPSADNALQPGGRQGPAGGFFAHGQRPLSEAPPELRKASSAFNINPNLYGPQVPPSRQQQLPLRPYSETVPGRNPPPNGRPGPNQCDQYGRGDGGGYGPAGGRGGRGDGQGDYGRGDYGRSDYGGGRGDGRGEYGRGDYSGGRGDYQGDYGGGRGGRGDYPGPGRGEGRASPRPDGPPAIPGKQPQQQPPRIDIGYVAPLEIKKPKTQTPTSGPGGGPGFDRPPRGDSRPAPNSGLPPNPKPRIPSGADQGRQSAQPDRKPVGSRPSTASPAAANPAAAPAKSESKPAAKPAAATKPAAGGKTGISSTPAPTKPPGKGPKTFNEMGIPAQTKNSDCTVM</sequence>
<name>A0A6G1GJD1_9PEZI</name>
<dbReference type="PANTHER" id="PTHR46430:SF2">
    <property type="entry name" value="CHITIN SYNTHASE REGULATORY FACTOR 4"/>
    <property type="match status" value="1"/>
</dbReference>
<organism evidence="3 4">
    <name type="scientific">Aulographum hederae CBS 113979</name>
    <dbReference type="NCBI Taxonomy" id="1176131"/>
    <lineage>
        <taxon>Eukaryota</taxon>
        <taxon>Fungi</taxon>
        <taxon>Dikarya</taxon>
        <taxon>Ascomycota</taxon>
        <taxon>Pezizomycotina</taxon>
        <taxon>Dothideomycetes</taxon>
        <taxon>Pleosporomycetidae</taxon>
        <taxon>Aulographales</taxon>
        <taxon>Aulographaceae</taxon>
    </lineage>
</organism>
<dbReference type="SMART" id="SM00671">
    <property type="entry name" value="SEL1"/>
    <property type="match status" value="7"/>
</dbReference>
<dbReference type="EMBL" id="ML977213">
    <property type="protein sequence ID" value="KAF1980940.1"/>
    <property type="molecule type" value="Genomic_DNA"/>
</dbReference>
<feature type="region of interest" description="Disordered" evidence="2">
    <location>
        <begin position="520"/>
        <end position="663"/>
    </location>
</feature>
<gene>
    <name evidence="3" type="ORF">K402DRAFT_398982</name>
</gene>
<evidence type="ECO:0000313" key="3">
    <source>
        <dbReference type="EMBL" id="KAF1980940.1"/>
    </source>
</evidence>
<evidence type="ECO:0000313" key="4">
    <source>
        <dbReference type="Proteomes" id="UP000800041"/>
    </source>
</evidence>
<feature type="compositionally biased region" description="Low complexity" evidence="2">
    <location>
        <begin position="894"/>
        <end position="927"/>
    </location>
</feature>
<feature type="compositionally biased region" description="Polar residues" evidence="2">
    <location>
        <begin position="958"/>
        <end position="967"/>
    </location>
</feature>
<dbReference type="OrthoDB" id="4095816at2759"/>
<dbReference type="InterPro" id="IPR006597">
    <property type="entry name" value="Sel1-like"/>
</dbReference>
<protein>
    <recommendedName>
        <fullName evidence="5">HCP-like protein</fullName>
    </recommendedName>
</protein>